<evidence type="ECO:0000313" key="2">
    <source>
        <dbReference type="EMBL" id="WFD08890.1"/>
    </source>
</evidence>
<gene>
    <name evidence="2" type="ORF">P4S50_10860</name>
</gene>
<feature type="transmembrane region" description="Helical" evidence="1">
    <location>
        <begin position="6"/>
        <end position="24"/>
    </location>
</feature>
<keyword evidence="1" id="KW-0472">Membrane</keyword>
<name>A0ABY8EAE4_9FIRM</name>
<dbReference type="EMBL" id="CP120733">
    <property type="protein sequence ID" value="WFD08890.1"/>
    <property type="molecule type" value="Genomic_DNA"/>
</dbReference>
<keyword evidence="1" id="KW-0812">Transmembrane</keyword>
<keyword evidence="3" id="KW-1185">Reference proteome</keyword>
<evidence type="ECO:0000256" key="1">
    <source>
        <dbReference type="SAM" id="Phobius"/>
    </source>
</evidence>
<accession>A0ABY8EAE4</accession>
<keyword evidence="1" id="KW-1133">Transmembrane helix</keyword>
<evidence type="ECO:0000313" key="3">
    <source>
        <dbReference type="Proteomes" id="UP001222800"/>
    </source>
</evidence>
<organism evidence="2 3">
    <name type="scientific">Tepidibacter hydrothermalis</name>
    <dbReference type="NCBI Taxonomy" id="3036126"/>
    <lineage>
        <taxon>Bacteria</taxon>
        <taxon>Bacillati</taxon>
        <taxon>Bacillota</taxon>
        <taxon>Clostridia</taxon>
        <taxon>Peptostreptococcales</taxon>
        <taxon>Peptostreptococcaceae</taxon>
        <taxon>Tepidibacter</taxon>
    </lineage>
</organism>
<dbReference type="RefSeq" id="WP_277730807.1">
    <property type="nucleotide sequence ID" value="NZ_CP120733.1"/>
</dbReference>
<dbReference type="Proteomes" id="UP001222800">
    <property type="component" value="Chromosome"/>
</dbReference>
<reference evidence="2 3" key="1">
    <citation type="submission" date="2023-03" db="EMBL/GenBank/DDBJ databases">
        <title>Complete genome sequence of Tepidibacter sp. SWIR-1, isolated from a deep-sea hydrothermal vent.</title>
        <authorList>
            <person name="Li X."/>
        </authorList>
    </citation>
    <scope>NUCLEOTIDE SEQUENCE [LARGE SCALE GENOMIC DNA]</scope>
    <source>
        <strain evidence="2 3">SWIR-1</strain>
    </source>
</reference>
<protein>
    <submittedName>
        <fullName evidence="2">Uncharacterized protein</fullName>
    </submittedName>
</protein>
<sequence length="66" mass="7562">MSAEYFLDRLILFGIIYFAVKYAVIDANKRLNEEESTSRIDIIGSSLEETAFKTVSEIEKKLKKKG</sequence>
<proteinExistence type="predicted"/>